<dbReference type="PROSITE" id="PS51390">
    <property type="entry name" value="WAP"/>
    <property type="match status" value="1"/>
</dbReference>
<dbReference type="Pfam" id="PF00090">
    <property type="entry name" value="TSP_1"/>
    <property type="match status" value="1"/>
</dbReference>
<feature type="domain" description="BPTI/Kunitz inhibitor" evidence="14">
    <location>
        <begin position="1820"/>
        <end position="1872"/>
    </location>
</feature>
<dbReference type="Gene3D" id="2.60.120.830">
    <property type="match status" value="1"/>
</dbReference>
<keyword evidence="9 11" id="KW-1015">Disulfide bond</keyword>
<dbReference type="GO" id="GO:0030198">
    <property type="term" value="P:extracellular matrix organization"/>
    <property type="evidence" value="ECO:0007669"/>
    <property type="project" value="InterPro"/>
</dbReference>
<dbReference type="PROSITE" id="PS50279">
    <property type="entry name" value="BPTI_KUNITZ_2"/>
    <property type="match status" value="11"/>
</dbReference>
<feature type="region of interest" description="Disordered" evidence="12">
    <location>
        <begin position="903"/>
        <end position="1249"/>
    </location>
</feature>
<dbReference type="InterPro" id="IPR010294">
    <property type="entry name" value="ADAMTS_spacer1"/>
</dbReference>
<keyword evidence="6" id="KW-0677">Repeat</keyword>
<dbReference type="Pfam" id="PF08686">
    <property type="entry name" value="PLAC"/>
    <property type="match status" value="1"/>
</dbReference>
<feature type="domain" description="PLAC" evidence="16">
    <location>
        <begin position="3035"/>
        <end position="3074"/>
    </location>
</feature>
<feature type="disulfide bond" evidence="11">
    <location>
        <begin position="181"/>
        <end position="218"/>
    </location>
</feature>
<feature type="domain" description="Ig-like" evidence="15">
    <location>
        <begin position="2639"/>
        <end position="2724"/>
    </location>
</feature>
<feature type="region of interest" description="Disordered" evidence="12">
    <location>
        <begin position="56"/>
        <end position="95"/>
    </location>
</feature>
<feature type="compositionally biased region" description="Basic and acidic residues" evidence="12">
    <location>
        <begin position="2470"/>
        <end position="2479"/>
    </location>
</feature>
<dbReference type="CDD" id="cd22639">
    <property type="entry name" value="Kunitz_papilin_lacunin-like"/>
    <property type="match status" value="1"/>
</dbReference>
<dbReference type="GO" id="GO:0005576">
    <property type="term" value="C:extracellular region"/>
    <property type="evidence" value="ECO:0007669"/>
    <property type="project" value="InterPro"/>
</dbReference>
<evidence type="ECO:0000256" key="11">
    <source>
        <dbReference type="PIRSR" id="PIRSR613273-3"/>
    </source>
</evidence>
<feature type="compositionally biased region" description="Basic and acidic residues" evidence="12">
    <location>
        <begin position="2160"/>
        <end position="2174"/>
    </location>
</feature>
<dbReference type="PROSITE" id="PS00280">
    <property type="entry name" value="BPTI_KUNITZ_1"/>
    <property type="match status" value="8"/>
</dbReference>
<feature type="domain" description="BPTI/Kunitz inhibitor" evidence="14">
    <location>
        <begin position="1970"/>
        <end position="2020"/>
    </location>
</feature>
<dbReference type="InterPro" id="IPR003598">
    <property type="entry name" value="Ig_sub2"/>
</dbReference>
<dbReference type="SMART" id="SM00408">
    <property type="entry name" value="IGc2"/>
    <property type="match status" value="3"/>
</dbReference>
<evidence type="ECO:0000313" key="19">
    <source>
        <dbReference type="Proteomes" id="UP000198287"/>
    </source>
</evidence>
<feature type="compositionally biased region" description="Low complexity" evidence="12">
    <location>
        <begin position="917"/>
        <end position="935"/>
    </location>
</feature>
<dbReference type="GO" id="GO:0006508">
    <property type="term" value="P:proteolysis"/>
    <property type="evidence" value="ECO:0007669"/>
    <property type="project" value="TreeGrafter"/>
</dbReference>
<evidence type="ECO:0000256" key="6">
    <source>
        <dbReference type="ARBA" id="ARBA00022737"/>
    </source>
</evidence>
<keyword evidence="5 13" id="KW-0732">Signal</keyword>
<dbReference type="CDD" id="cd00199">
    <property type="entry name" value="WAP"/>
    <property type="match status" value="1"/>
</dbReference>
<feature type="domain" description="Ig-like" evidence="15">
    <location>
        <begin position="2943"/>
        <end position="3029"/>
    </location>
</feature>
<evidence type="ECO:0000259" key="15">
    <source>
        <dbReference type="PROSITE" id="PS50835"/>
    </source>
</evidence>
<dbReference type="PROSITE" id="PS50900">
    <property type="entry name" value="PLAC"/>
    <property type="match status" value="1"/>
</dbReference>
<evidence type="ECO:0000313" key="18">
    <source>
        <dbReference type="EMBL" id="OXA60663.1"/>
    </source>
</evidence>
<feature type="domain" description="BPTI/Kunitz inhibitor" evidence="14">
    <location>
        <begin position="1732"/>
        <end position="1782"/>
    </location>
</feature>
<dbReference type="SUPFAM" id="SSF82895">
    <property type="entry name" value="TSP-1 type 1 repeat"/>
    <property type="match status" value="5"/>
</dbReference>
<feature type="compositionally biased region" description="Basic residues" evidence="12">
    <location>
        <begin position="1219"/>
        <end position="1228"/>
    </location>
</feature>
<dbReference type="Pfam" id="PF05986">
    <property type="entry name" value="ADAMTS_spacer1"/>
    <property type="match status" value="1"/>
</dbReference>
<dbReference type="PROSITE" id="PS51257">
    <property type="entry name" value="PROKAR_LIPOPROTEIN"/>
    <property type="match status" value="1"/>
</dbReference>
<evidence type="ECO:0000259" key="14">
    <source>
        <dbReference type="PROSITE" id="PS50279"/>
    </source>
</evidence>
<dbReference type="EMBL" id="LNIX01000002">
    <property type="protein sequence ID" value="OXA60663.1"/>
    <property type="molecule type" value="Genomic_DNA"/>
</dbReference>
<dbReference type="GO" id="GO:0004867">
    <property type="term" value="F:serine-type endopeptidase inhibitor activity"/>
    <property type="evidence" value="ECO:0007669"/>
    <property type="project" value="UniProtKB-KW"/>
</dbReference>
<evidence type="ECO:0000256" key="3">
    <source>
        <dbReference type="ARBA" id="ARBA00022525"/>
    </source>
</evidence>
<dbReference type="InterPro" id="IPR013098">
    <property type="entry name" value="Ig_I-set"/>
</dbReference>
<feature type="region of interest" description="Disordered" evidence="12">
    <location>
        <begin position="863"/>
        <end position="891"/>
    </location>
</feature>
<dbReference type="FunFam" id="4.10.410.10:FF:000020">
    <property type="entry name" value="Collagen, type VI, alpha 3"/>
    <property type="match status" value="4"/>
</dbReference>
<feature type="region of interest" description="Disordered" evidence="12">
    <location>
        <begin position="2862"/>
        <end position="2892"/>
    </location>
</feature>
<dbReference type="InterPro" id="IPR002223">
    <property type="entry name" value="Kunitz_BPTI"/>
</dbReference>
<feature type="signal peptide" evidence="13">
    <location>
        <begin position="1"/>
        <end position="25"/>
    </location>
</feature>
<evidence type="ECO:0000256" key="2">
    <source>
        <dbReference type="ARBA" id="ARBA00022473"/>
    </source>
</evidence>
<dbReference type="Pfam" id="PF00014">
    <property type="entry name" value="Kunitz_BPTI"/>
    <property type="match status" value="11"/>
</dbReference>
<evidence type="ECO:0000256" key="10">
    <source>
        <dbReference type="ARBA" id="ARBA00023319"/>
    </source>
</evidence>
<feature type="domain" description="WAP" evidence="17">
    <location>
        <begin position="2565"/>
        <end position="2614"/>
    </location>
</feature>
<feature type="compositionally biased region" description="Pro residues" evidence="12">
    <location>
        <begin position="2871"/>
        <end position="2886"/>
    </location>
</feature>
<sequence>MGLLTRGGGMWVVVVTAIVSCVTLSAIVEGAVKKGTAPSLEIDDNKTEQLMESFSQSNHIDDEEGDHPHKIRHHNNRHNHHHHRRKKGHAPLSLPPLDHVAPIDDLLPLYPKNISEETLADLRRLKRQYFSNYEDPYGSPHHQSSSATKPQFYVTEDGSEWRDDGRRSDEWSSPSQCSRSCGGGVAMQERICRDPLRPDGSCSDGGSKRFYSCNTHACPGGDDDYRAEQCAAFNTVPFEGRYYKWVPYTKAPNKCELNCMPEGERFYYRHKRQVIDGTNCDDENKHVCVDGKCLPVGCDNVLGSRAREDNCRKCGGDGVGCHTVQGTFDSNNNLQVGYNDVLLIPMGATNILVKEKKASNNYLAIRNTSNHYYLNGNWRIDFPRELAFASTIFHYERKPHSFFAPESIRATGPISEAIYIVVLYQESNPGIEYEYSISDKENQIAFTTPGSYYWIYDEFTPCSATCGGGYQQRYVYCAKRTEESIEYVEEHLCDASGTHKPAAQQLCNTQPCPLRWYEGAWEPCSAKCGSNETGVQYRTVFCEQSIQGSSAIVHDETRCESEVGPRPENGRRCTGEVEGGICASWHEGEWSSCSSLCGDGWETRTVRCHAKKDNVTTVYEDSHCSDEKPEDRKPCYLQPCEGVDWISGPWSGCKASADPCDDKLNPVETRQVYCSSAKGKVYGDEFCHDYRKPNASRDCEGGESSTEASANKCQYAWFAMQWGECLLTSCTSSDNTTGQIKGQRQRLVFCGTISSGSVTIVEDEEKCNETKKYDATEPCDIDEDFIRSECFEKSAWFTGPWSKCSKNCGAGTRSRQVICMVGNDSTTDVTKCGEESLVFASEDCTGEDCDTAAATGDEMISVSSTAMSASSTPKSADDLGRMEPGVDCEPDYEDEYYYNYELEGSGTTEGMEESTTTEEMTTTTDDDMMMTSTEEASGDDMGSGEDVISGDTSASGESPEDDEMGKTTTGSDALITPDDLTTGSGSGDSSTDSSTSTLSLSTTTSSSTGETTSSDMSTTGDDTTTTEAMSTTTEEMSTTTEEMETTTTEEPTTTTEEPTTTTTEEPTTTTEEPTTTTEMETTTTEEPTTTTEEMSTTTKEMSSTTEMDGSTTTGASTTTGESTTSTTIEPDYENVQAIPAKLESNDTAGSGDEMSGSGSGDDDVLEPLEDDDGDTSGSGSGDEEIMSTTTEEAGSGDDEMSGSGEMPEGLTGTSEGFSRTKKMSKKSPRTTLEQALTTEMKLPKCPPRPKPISEKSKNCSTSTFGCCPDGLNPATGPFGAGCTNPKTCTETKFGCCEDGVTPAQGKLKLRGCPMPDCEKSLFGCCTDGKTPAEGNDFLGCEKHCAETEFGCCPDEKTPKKGPKGKGCPKIKCEDTRYGCCPGEDKEIATGHRYEGCKEINKKNCTANFFGCCLDGKTAALGEKEEGCPEMPPCVSEKFGCCEDEVTSAHGPNKEGCCLSSQFGCCPDNIQPATGYNLEGCTCKNSLYGCCPDNSTAARGPGGDCGCKFSEHNCCPDGYTAANGSNYEGCPCATYQFGCCPDGESVAKGPNKEGCGCEFTEFGCCPDRRTPAAKKDDSCGCESSWFGCCPDGNTEAKGEDFEGCEEIPIKPGDVCGLDKERGSCRNFTVKWFFDMEYGGCSRFWWGGCDGNGNRFATQDECKSVCVEPEGRDACYLPQVPGPCEGYYPSWYYDPQREMCLQFVYGGCLGNNNRFATRELCENNCLMPDRIDACDQPKTEGPCKGNYTRHFFDKEGESCVEFQYGGCKGNNNNFLTGRECEQRCSQEGRIRAVLEQCTQHPGENRASRTSSNVTIKSLNAPFVISPDDEQCKGADLIRWYYDIQAGTCLRFTYDGCGNSNSNMFVSRAECLSICANSSLATPHPNLLGTSEWVLPYTATTTKGKGSSNRNSCFLPRTSGPCGEKLARWYYDTHEQRCVPFYYGGCQGNANRFTTLGECEKSCPAALLAENTCLQPPAVGDCASYTERYYYDPYEGRCKAFVYSGCGGNSNNFMLVDDCRNKCERSYIPQPVVTTPNEFNTAHCFQAPADQNECYGSDPSNTQVKWFYDNQDGVCKQFRWYSDCDAHKRGLNRFDNRQECEDRCEQAQDLCSLPQVQGPCSGAFPQYFYDTDTDTCQLFEYGGCQGNGNRFDTIVQCEQRCRKTPDQGGRVDSHDPYGRGQDPYANVPRPDQAEEERRRAEDEERRRAEYYAEYERQRQAEDERRRQQEEDGGSVVPTTVAPFIEQEEICSLPMEIGPCRASMPAFFYDARTRKCSAFIYGGCSGNANRFETEEMCERQCGQFRGEDVCRITQADPGPCRARIQKWYFNPNERSCQQFNYGGCAGNGNRFSSREECESVCHSRSEMIANDTISGAAICRLNADTGPCTDAYKRWYYDWEQNTCLAFSYGGCAGNLNSFKSFDSCLNYCQRALQYEYRSNDTPRLSRSRLPEDQEVDQGHDDRGDQNGAAQHGGQDENGHENEIGLDECSDQLAYCKTLQCPYGVEKVDADGALCPQCECRDPCRNFPCEDDEQCAVDIVGTISKPHVTHGRHSYGLSHQASFRPVCRKQNKNGECPSLWNGGSRAGICAQECGSDADCMADLKCCSNGCGTSCMVPQSEVSPDSHLPPSPLSPTGINRNEQPARILSTLTEVEVEEGSLASLECLCRGNPLPQISWRFNNAEVSVDSGRFRALQDGSVLQIVGVYRRDEGIYTCVADNGIGRPATLDITLVVNDPTPHQASIVEEDTEPNVIVSLGSAASLRCFAMGWPRPSVTWWKGEKMLPFSSERYEQMRDYSLLIRLVSLRDLGPYTCQAYNGQGKAASWTVTVQTMGPVSTSPTGEDREFLQYVISGARRPVYVGGNFTGAGGRGRPGQQPPPYQSPAVRPPWPGAVSTTTTTERSIVPNYLGNGWNNSVVAVDIVLSASSSSRFTKSVLYFTVLTIKYFPLRTSIKMDKLLYPVGNDIVIPCEVEGYPQPSVHWFHEDVPVESDDRVRIFNQNELRIFNSTTQDAGSYRCDAVNEYGSSSSSVTISVEGVYLHPNCTDNPFFANCKLIVKANYCTNKYYARFCCKSCTLAGQLPQYGPHLHEFGQAYFRRGQVEYAPTNLQSDRTSNSRGVHNQVS</sequence>
<dbReference type="SUPFAM" id="SSF48726">
    <property type="entry name" value="Immunoglobulin"/>
    <property type="match status" value="3"/>
</dbReference>
<dbReference type="PANTHER" id="PTHR13723:SF281">
    <property type="entry name" value="PAPILIN"/>
    <property type="match status" value="1"/>
</dbReference>
<dbReference type="Gene3D" id="4.10.410.10">
    <property type="entry name" value="Pancreatic trypsin inhibitor Kunitz domain"/>
    <property type="match status" value="11"/>
</dbReference>
<feature type="compositionally biased region" description="Low complexity" evidence="12">
    <location>
        <begin position="976"/>
        <end position="1127"/>
    </location>
</feature>
<comment type="subcellular location">
    <subcellularLocation>
        <location evidence="1">Secreted</location>
        <location evidence="1">Extracellular space</location>
        <location evidence="1">Extracellular matrix</location>
        <location evidence="1">Basement membrane</location>
    </subcellularLocation>
</comment>
<feature type="compositionally biased region" description="Basic and acidic residues" evidence="12">
    <location>
        <begin position="2445"/>
        <end position="2461"/>
    </location>
</feature>
<feature type="domain" description="BPTI/Kunitz inhibitor" evidence="14">
    <location>
        <begin position="2375"/>
        <end position="2425"/>
    </location>
</feature>
<keyword evidence="7" id="KW-0084">Basement membrane</keyword>
<dbReference type="GO" id="GO:0004222">
    <property type="term" value="F:metalloendopeptidase activity"/>
    <property type="evidence" value="ECO:0007669"/>
    <property type="project" value="TreeGrafter"/>
</dbReference>
<organism evidence="18 19">
    <name type="scientific">Folsomia candida</name>
    <name type="common">Springtail</name>
    <dbReference type="NCBI Taxonomy" id="158441"/>
    <lineage>
        <taxon>Eukaryota</taxon>
        <taxon>Metazoa</taxon>
        <taxon>Ecdysozoa</taxon>
        <taxon>Arthropoda</taxon>
        <taxon>Hexapoda</taxon>
        <taxon>Collembola</taxon>
        <taxon>Entomobryomorpha</taxon>
        <taxon>Isotomoidea</taxon>
        <taxon>Isotomidae</taxon>
        <taxon>Proisotominae</taxon>
        <taxon>Folsomia</taxon>
    </lineage>
</organism>
<dbReference type="InterPro" id="IPR013273">
    <property type="entry name" value="ADAMTS/ADAMTS-like"/>
</dbReference>
<dbReference type="InterPro" id="IPR000884">
    <property type="entry name" value="TSP1_rpt"/>
</dbReference>
<evidence type="ECO:0000256" key="5">
    <source>
        <dbReference type="ARBA" id="ARBA00022729"/>
    </source>
</evidence>
<feature type="region of interest" description="Disordered" evidence="12">
    <location>
        <begin position="157"/>
        <end position="182"/>
    </location>
</feature>
<dbReference type="Pfam" id="PF07679">
    <property type="entry name" value="I-set"/>
    <property type="match status" value="3"/>
</dbReference>
<dbReference type="InterPro" id="IPR007110">
    <property type="entry name" value="Ig-like_dom"/>
</dbReference>
<feature type="domain" description="BPTI/Kunitz inhibitor" evidence="14">
    <location>
        <begin position="2108"/>
        <end position="2158"/>
    </location>
</feature>
<dbReference type="SUPFAM" id="SSF57256">
    <property type="entry name" value="Elafin-like"/>
    <property type="match status" value="1"/>
</dbReference>
<dbReference type="InterPro" id="IPR020901">
    <property type="entry name" value="Prtase_inh_Kunz-CS"/>
</dbReference>
<dbReference type="PANTHER" id="PTHR13723">
    <property type="entry name" value="ADAMTS A DISINTEGRIN AND METALLOPROTEASE WITH THROMBOSPONDIN MOTIFS PROTEASE"/>
    <property type="match status" value="1"/>
</dbReference>
<feature type="region of interest" description="Disordered" evidence="12">
    <location>
        <begin position="2160"/>
        <end position="2235"/>
    </location>
</feature>
<feature type="disulfide bond" evidence="11">
    <location>
        <begin position="177"/>
        <end position="213"/>
    </location>
</feature>
<dbReference type="InterPro" id="IPR050439">
    <property type="entry name" value="ADAMTS_ADAMTS-like"/>
</dbReference>
<dbReference type="InterPro" id="IPR036179">
    <property type="entry name" value="Ig-like_dom_sf"/>
</dbReference>
<dbReference type="InterPro" id="IPR008197">
    <property type="entry name" value="WAP_dom"/>
</dbReference>
<dbReference type="Proteomes" id="UP000198287">
    <property type="component" value="Unassembled WGS sequence"/>
</dbReference>
<dbReference type="InterPro" id="IPR003599">
    <property type="entry name" value="Ig_sub"/>
</dbReference>
<feature type="domain" description="BPTI/Kunitz inhibitor" evidence="14">
    <location>
        <begin position="2247"/>
        <end position="2297"/>
    </location>
</feature>
<dbReference type="InterPro" id="IPR036645">
    <property type="entry name" value="Elafin-like_sf"/>
</dbReference>
<dbReference type="InterPro" id="IPR013783">
    <property type="entry name" value="Ig-like_fold"/>
</dbReference>
<evidence type="ECO:0000256" key="4">
    <source>
        <dbReference type="ARBA" id="ARBA00022690"/>
    </source>
</evidence>
<dbReference type="SUPFAM" id="SSF57362">
    <property type="entry name" value="BPTI-like"/>
    <property type="match status" value="11"/>
</dbReference>
<accession>A0A226ESS6</accession>
<dbReference type="FunFam" id="2.60.40.10:FF:000032">
    <property type="entry name" value="palladin isoform X1"/>
    <property type="match status" value="2"/>
</dbReference>
<keyword evidence="19" id="KW-1185">Reference proteome</keyword>
<dbReference type="Pfam" id="PF19030">
    <property type="entry name" value="TSP1_ADAMTS"/>
    <property type="match status" value="4"/>
</dbReference>
<dbReference type="FunFam" id="2.20.100.10:FF:000005">
    <property type="entry name" value="ADAM metallopeptidase with thrombospondin type 1 motif 9"/>
    <property type="match status" value="1"/>
</dbReference>
<dbReference type="Gene3D" id="2.20.100.10">
    <property type="entry name" value="Thrombospondin type-1 (TSP1) repeat"/>
    <property type="match status" value="4"/>
</dbReference>
<feature type="domain" description="BPTI/Kunitz inhibitor" evidence="14">
    <location>
        <begin position="1614"/>
        <end position="1664"/>
    </location>
</feature>
<dbReference type="PRINTS" id="PR00759">
    <property type="entry name" value="BASICPTASE"/>
</dbReference>
<feature type="chain" id="PRO_5012578793" evidence="13">
    <location>
        <begin position="26"/>
        <end position="3119"/>
    </location>
</feature>
<feature type="compositionally biased region" description="Basic and acidic residues" evidence="12">
    <location>
        <begin position="2188"/>
        <end position="2226"/>
    </location>
</feature>
<keyword evidence="8" id="KW-0722">Serine protease inhibitor</keyword>
<keyword evidence="3" id="KW-0964">Secreted</keyword>
<feature type="compositionally biased region" description="Low complexity" evidence="12">
    <location>
        <begin position="863"/>
        <end position="874"/>
    </location>
</feature>
<comment type="caution">
    <text evidence="18">The sequence shown here is derived from an EMBL/GenBank/DDBJ whole genome shotgun (WGS) entry which is preliminary data.</text>
</comment>
<gene>
    <name evidence="18" type="ORF">Fcan01_04235</name>
</gene>
<dbReference type="InterPro" id="IPR036880">
    <property type="entry name" value="Kunitz_BPTI_sf"/>
</dbReference>
<feature type="region of interest" description="Disordered" evidence="12">
    <location>
        <begin position="2436"/>
        <end position="2479"/>
    </location>
</feature>
<evidence type="ECO:0000259" key="16">
    <source>
        <dbReference type="PROSITE" id="PS50900"/>
    </source>
</evidence>
<keyword evidence="2" id="KW-0217">Developmental protein</keyword>
<evidence type="ECO:0000256" key="12">
    <source>
        <dbReference type="SAM" id="MobiDB-lite"/>
    </source>
</evidence>
<proteinExistence type="predicted"/>
<dbReference type="InterPro" id="IPR036383">
    <property type="entry name" value="TSP1_rpt_sf"/>
</dbReference>
<evidence type="ECO:0000256" key="1">
    <source>
        <dbReference type="ARBA" id="ARBA00004302"/>
    </source>
</evidence>
<evidence type="ECO:0000256" key="9">
    <source>
        <dbReference type="ARBA" id="ARBA00023157"/>
    </source>
</evidence>
<feature type="compositionally biased region" description="Basic residues" evidence="12">
    <location>
        <begin position="69"/>
        <end position="89"/>
    </location>
</feature>
<dbReference type="FunFam" id="4.10.410.10:FF:000021">
    <property type="entry name" value="Serine protease inhibitor, putative"/>
    <property type="match status" value="1"/>
</dbReference>
<dbReference type="Gene3D" id="2.60.40.10">
    <property type="entry name" value="Immunoglobulins"/>
    <property type="match status" value="3"/>
</dbReference>
<dbReference type="OMA" id="IVMLVQD"/>
<keyword evidence="10" id="KW-0393">Immunoglobulin domain</keyword>
<keyword evidence="7" id="KW-0272">Extracellular matrix</keyword>
<evidence type="ECO:0000256" key="7">
    <source>
        <dbReference type="ARBA" id="ARBA00022869"/>
    </source>
</evidence>
<dbReference type="InterPro" id="IPR010909">
    <property type="entry name" value="PLAC"/>
</dbReference>
<dbReference type="OrthoDB" id="5950222at2759"/>
<dbReference type="FunFam" id="2.60.120.830:FF:000001">
    <property type="entry name" value="A disintegrin and metalloproteinase with thrombospondin motifs 1"/>
    <property type="match status" value="1"/>
</dbReference>
<feature type="domain" description="BPTI/Kunitz inhibitor" evidence="14">
    <location>
        <begin position="2041"/>
        <end position="2101"/>
    </location>
</feature>
<feature type="compositionally biased region" description="Acidic residues" evidence="12">
    <location>
        <begin position="1160"/>
        <end position="1174"/>
    </location>
</feature>
<dbReference type="SMART" id="SM00217">
    <property type="entry name" value="WAP"/>
    <property type="match status" value="1"/>
</dbReference>
<dbReference type="GO" id="GO:0005604">
    <property type="term" value="C:basement membrane"/>
    <property type="evidence" value="ECO:0007669"/>
    <property type="project" value="UniProtKB-SubCell"/>
</dbReference>
<feature type="domain" description="BPTI/Kunitz inhibitor" evidence="14">
    <location>
        <begin position="1910"/>
        <end position="1960"/>
    </location>
</feature>
<dbReference type="SMART" id="SM00409">
    <property type="entry name" value="IG"/>
    <property type="match status" value="3"/>
</dbReference>
<feature type="compositionally biased region" description="Basic and acidic residues" evidence="12">
    <location>
        <begin position="159"/>
        <end position="170"/>
    </location>
</feature>
<feature type="domain" description="Ig-like" evidence="15">
    <location>
        <begin position="2734"/>
        <end position="2824"/>
    </location>
</feature>
<dbReference type="PROSITE" id="PS50835">
    <property type="entry name" value="IG_LIKE"/>
    <property type="match status" value="3"/>
</dbReference>
<feature type="domain" description="BPTI/Kunitz inhibitor" evidence="14">
    <location>
        <begin position="2306"/>
        <end position="2357"/>
    </location>
</feature>
<feature type="region of interest" description="Disordered" evidence="12">
    <location>
        <begin position="2617"/>
        <end position="2636"/>
    </location>
</feature>
<dbReference type="CDD" id="cd00109">
    <property type="entry name" value="Kunitz-type"/>
    <property type="match status" value="5"/>
</dbReference>
<evidence type="ECO:0000256" key="13">
    <source>
        <dbReference type="SAM" id="SignalP"/>
    </source>
</evidence>
<reference evidence="18 19" key="1">
    <citation type="submission" date="2015-12" db="EMBL/GenBank/DDBJ databases">
        <title>The genome of Folsomia candida.</title>
        <authorList>
            <person name="Faddeeva A."/>
            <person name="Derks M.F."/>
            <person name="Anvar Y."/>
            <person name="Smit S."/>
            <person name="Van Straalen N."/>
            <person name="Roelofs D."/>
        </authorList>
    </citation>
    <scope>NUCLEOTIDE SEQUENCE [LARGE SCALE GENOMIC DNA]</scope>
    <source>
        <strain evidence="18 19">VU population</strain>
        <tissue evidence="18">Whole body</tissue>
    </source>
</reference>
<dbReference type="PRINTS" id="PR01857">
    <property type="entry name" value="ADAMTSFAMILY"/>
</dbReference>
<dbReference type="PROSITE" id="PS50092">
    <property type="entry name" value="TSP1"/>
    <property type="match status" value="4"/>
</dbReference>
<dbReference type="SMART" id="SM00209">
    <property type="entry name" value="TSP1"/>
    <property type="match status" value="5"/>
</dbReference>
<protein>
    <submittedName>
        <fullName evidence="18">Papilin</fullName>
    </submittedName>
</protein>
<dbReference type="SMART" id="SM00131">
    <property type="entry name" value="KU"/>
    <property type="match status" value="11"/>
</dbReference>
<evidence type="ECO:0000256" key="8">
    <source>
        <dbReference type="ARBA" id="ARBA00022900"/>
    </source>
</evidence>
<keyword evidence="4" id="KW-0646">Protease inhibitor</keyword>
<feature type="domain" description="BPTI/Kunitz inhibitor" evidence="14">
    <location>
        <begin position="1673"/>
        <end position="1723"/>
    </location>
</feature>
<evidence type="ECO:0000259" key="17">
    <source>
        <dbReference type="PROSITE" id="PS51390"/>
    </source>
</evidence>
<name>A0A226ESS6_FOLCA</name>